<comment type="caution">
    <text evidence="1">The sequence shown here is derived from an EMBL/GenBank/DDBJ whole genome shotgun (WGS) entry which is preliminary data.</text>
</comment>
<gene>
    <name evidence="1" type="ORF">Q604_UNBC17820G0001</name>
</gene>
<protein>
    <submittedName>
        <fullName evidence="1">Transcriptional regulators of the LacI family</fullName>
    </submittedName>
</protein>
<dbReference type="EMBL" id="AZMM01017820">
    <property type="protein sequence ID" value="ETJ25403.1"/>
    <property type="molecule type" value="Genomic_DNA"/>
</dbReference>
<sequence>MDQNMFFLGANAAQLLVEKINCDNKFSKRIILNNSLVERETVISI</sequence>
<proteinExistence type="predicted"/>
<accession>W1X529</accession>
<evidence type="ECO:0000313" key="1">
    <source>
        <dbReference type="EMBL" id="ETJ25403.1"/>
    </source>
</evidence>
<feature type="non-terminal residue" evidence="1">
    <location>
        <position position="1"/>
    </location>
</feature>
<name>W1X529_9ZZZZ</name>
<organism evidence="1">
    <name type="scientific">human gut metagenome</name>
    <dbReference type="NCBI Taxonomy" id="408170"/>
    <lineage>
        <taxon>unclassified sequences</taxon>
        <taxon>metagenomes</taxon>
        <taxon>organismal metagenomes</taxon>
    </lineage>
</organism>
<reference evidence="1" key="1">
    <citation type="submission" date="2013-12" db="EMBL/GenBank/DDBJ databases">
        <title>A Varibaculum cambriense genome reconstructed from a premature infant gut community with otherwise low bacterial novelty that shifts toward anaerobic metabolism during the third week of life.</title>
        <authorList>
            <person name="Brown C.T."/>
            <person name="Sharon I."/>
            <person name="Thomas B.C."/>
            <person name="Castelle C.J."/>
            <person name="Morowitz M.J."/>
            <person name="Banfield J.F."/>
        </authorList>
    </citation>
    <scope>NUCLEOTIDE SEQUENCE</scope>
</reference>
<dbReference type="AlphaFoldDB" id="W1X529"/>